<gene>
    <name evidence="2" type="ORF">MCHLO_11496</name>
</gene>
<feature type="region of interest" description="Disordered" evidence="1">
    <location>
        <begin position="185"/>
        <end position="221"/>
    </location>
</feature>
<evidence type="ECO:0000256" key="1">
    <source>
        <dbReference type="SAM" id="MobiDB-lite"/>
    </source>
</evidence>
<sequence length="221" mass="23514">MCNLAQPVYGATGWLTFVDVFVVFDSFQRAVTRCAEFHILLMPFRLETQEARGRTGERWQAGGLRVPGECGVGSVMGGRARRGSGEALPGAVVCRVAGATTSRRTSPPILGASLGAWQAGILTCQWVGAAPRRLGLHCTASGGAIAGWRIARASGREAEQGVPHVACSPRSWVLRPLDLRARRRERCSSVSQRGGSPTSSRHSSTALGCTAAKLDPPREHP</sequence>
<reference evidence="2" key="1">
    <citation type="submission" date="2014-09" db="EMBL/GenBank/DDBJ databases">
        <title>Genome sequence of the luminous mushroom Mycena chlorophos for searching fungal bioluminescence genes.</title>
        <authorList>
            <person name="Tanaka Y."/>
            <person name="Kasuga D."/>
            <person name="Oba Y."/>
            <person name="Hase S."/>
            <person name="Sato K."/>
            <person name="Oba Y."/>
            <person name="Sakakibara Y."/>
        </authorList>
    </citation>
    <scope>NUCLEOTIDE SEQUENCE</scope>
</reference>
<proteinExistence type="predicted"/>
<feature type="compositionally biased region" description="Polar residues" evidence="1">
    <location>
        <begin position="188"/>
        <end position="207"/>
    </location>
</feature>
<dbReference type="Proteomes" id="UP000815677">
    <property type="component" value="Unassembled WGS sequence"/>
</dbReference>
<organism evidence="2 3">
    <name type="scientific">Mycena chlorophos</name>
    <name type="common">Agaric fungus</name>
    <name type="synonym">Agaricus chlorophos</name>
    <dbReference type="NCBI Taxonomy" id="658473"/>
    <lineage>
        <taxon>Eukaryota</taxon>
        <taxon>Fungi</taxon>
        <taxon>Dikarya</taxon>
        <taxon>Basidiomycota</taxon>
        <taxon>Agaricomycotina</taxon>
        <taxon>Agaricomycetes</taxon>
        <taxon>Agaricomycetidae</taxon>
        <taxon>Agaricales</taxon>
        <taxon>Marasmiineae</taxon>
        <taxon>Mycenaceae</taxon>
        <taxon>Mycena</taxon>
    </lineage>
</organism>
<evidence type="ECO:0000313" key="2">
    <source>
        <dbReference type="EMBL" id="GAT54658.1"/>
    </source>
</evidence>
<name>A0ABQ0LU76_MYCCL</name>
<keyword evidence="3" id="KW-1185">Reference proteome</keyword>
<evidence type="ECO:0000313" key="3">
    <source>
        <dbReference type="Proteomes" id="UP000815677"/>
    </source>
</evidence>
<accession>A0ABQ0LU76</accession>
<dbReference type="EMBL" id="DF848738">
    <property type="protein sequence ID" value="GAT54658.1"/>
    <property type="molecule type" value="Genomic_DNA"/>
</dbReference>
<protein>
    <submittedName>
        <fullName evidence="2">Uncharacterized protein</fullName>
    </submittedName>
</protein>